<dbReference type="Proteomes" id="UP000248132">
    <property type="component" value="Unassembled WGS sequence"/>
</dbReference>
<dbReference type="AlphaFoldDB" id="A0A318XSZ3"/>
<reference evidence="1 2" key="1">
    <citation type="submission" date="2018-06" db="EMBL/GenBank/DDBJ databases">
        <title>Genomic Encyclopedia of Type Strains, Phase I: the one thousand microbial genomes (KMG-I) project.</title>
        <authorList>
            <person name="Kyrpides N."/>
        </authorList>
    </citation>
    <scope>NUCLEOTIDE SEQUENCE [LARGE SCALE GENOMIC DNA]</scope>
    <source>
        <strain evidence="1 2">DSM 19573</strain>
    </source>
</reference>
<gene>
    <name evidence="1" type="ORF">LY28_00700</name>
</gene>
<comment type="caution">
    <text evidence="1">The sequence shown here is derived from an EMBL/GenBank/DDBJ whole genome shotgun (WGS) entry which is preliminary data.</text>
</comment>
<accession>A0A318XSZ3</accession>
<name>A0A318XSZ3_9FIRM</name>
<protein>
    <submittedName>
        <fullName evidence="1">Uncharacterized protein</fullName>
    </submittedName>
</protein>
<sequence>MRTYVKPDMRIINLRAEERISGSCIVVGCCPGANGQLLTTNAV</sequence>
<keyword evidence="2" id="KW-1185">Reference proteome</keyword>
<proteinExistence type="predicted"/>
<evidence type="ECO:0000313" key="2">
    <source>
        <dbReference type="Proteomes" id="UP000248132"/>
    </source>
</evidence>
<dbReference type="EMBL" id="QKMR01000003">
    <property type="protein sequence ID" value="PYG89481.1"/>
    <property type="molecule type" value="Genomic_DNA"/>
</dbReference>
<evidence type="ECO:0000313" key="1">
    <source>
        <dbReference type="EMBL" id="PYG89481.1"/>
    </source>
</evidence>
<dbReference type="RefSeq" id="WP_278302557.1">
    <property type="nucleotide sequence ID" value="NZ_QKMR01000003.1"/>
</dbReference>
<organism evidence="1 2">
    <name type="scientific">Ruminiclostridium sufflavum DSM 19573</name>
    <dbReference type="NCBI Taxonomy" id="1121337"/>
    <lineage>
        <taxon>Bacteria</taxon>
        <taxon>Bacillati</taxon>
        <taxon>Bacillota</taxon>
        <taxon>Clostridia</taxon>
        <taxon>Eubacteriales</taxon>
        <taxon>Oscillospiraceae</taxon>
        <taxon>Ruminiclostridium</taxon>
    </lineage>
</organism>